<name>A0A099I790_CLOIN</name>
<protein>
    <submittedName>
        <fullName evidence="2">Antitermination regulator</fullName>
    </submittedName>
</protein>
<dbReference type="InterPro" id="IPR011006">
    <property type="entry name" value="CheY-like_superfamily"/>
</dbReference>
<gene>
    <name evidence="2" type="ORF">CIAN88_08220</name>
</gene>
<dbReference type="PROSITE" id="PS50921">
    <property type="entry name" value="ANTAR"/>
    <property type="match status" value="1"/>
</dbReference>
<dbReference type="Proteomes" id="UP000030008">
    <property type="component" value="Unassembled WGS sequence"/>
</dbReference>
<dbReference type="Pfam" id="PF03861">
    <property type="entry name" value="ANTAR"/>
    <property type="match status" value="1"/>
</dbReference>
<evidence type="ECO:0000313" key="3">
    <source>
        <dbReference type="Proteomes" id="UP000030008"/>
    </source>
</evidence>
<sequence>MSLKERCYSILIVSATDSFTSAIGVLLPEFRYTPIHNATTINVAKRMIAERSYDFVIINSPLSDDIGTRFAIDTCTLKHTAVLLLVKADIHATIHDKVAEHGVFTLPKPTSKAILIQALYWMESMRERLRQFEKKSVSIEEKMAEIRIVNKAKWLLISELKMSESDAHRYIEKQAMDQCITKRSIAEDIIKTYS</sequence>
<dbReference type="InterPro" id="IPR036388">
    <property type="entry name" value="WH-like_DNA-bd_sf"/>
</dbReference>
<dbReference type="Gene3D" id="1.10.10.10">
    <property type="entry name" value="Winged helix-like DNA-binding domain superfamily/Winged helix DNA-binding domain"/>
    <property type="match status" value="1"/>
</dbReference>
<dbReference type="GO" id="GO:0003723">
    <property type="term" value="F:RNA binding"/>
    <property type="evidence" value="ECO:0007669"/>
    <property type="project" value="InterPro"/>
</dbReference>
<dbReference type="SUPFAM" id="SSF52172">
    <property type="entry name" value="CheY-like"/>
    <property type="match status" value="1"/>
</dbReference>
<reference evidence="2 3" key="1">
    <citation type="submission" date="2014-08" db="EMBL/GenBank/DDBJ databases">
        <title>Clostridium innocuum, an unnegligible vancomycin-resistant pathogen causing extra-intestinal infections.</title>
        <authorList>
            <person name="Feng Y."/>
            <person name="Chiu C.-H."/>
        </authorList>
    </citation>
    <scope>NUCLEOTIDE SEQUENCE [LARGE SCALE GENOMIC DNA]</scope>
    <source>
        <strain evidence="2 3">AN88</strain>
    </source>
</reference>
<evidence type="ECO:0000259" key="1">
    <source>
        <dbReference type="PROSITE" id="PS50921"/>
    </source>
</evidence>
<dbReference type="AlphaFoldDB" id="A0A099I790"/>
<dbReference type="InterPro" id="IPR005561">
    <property type="entry name" value="ANTAR"/>
</dbReference>
<dbReference type="SMART" id="SM01012">
    <property type="entry name" value="ANTAR"/>
    <property type="match status" value="1"/>
</dbReference>
<dbReference type="EMBL" id="JQIF01000038">
    <property type="protein sequence ID" value="KGJ53595.1"/>
    <property type="molecule type" value="Genomic_DNA"/>
</dbReference>
<dbReference type="RefSeq" id="WP_044904965.1">
    <property type="nucleotide sequence ID" value="NZ_CAXULZ010000008.1"/>
</dbReference>
<proteinExistence type="predicted"/>
<organism evidence="2 3">
    <name type="scientific">Clostridium innocuum</name>
    <dbReference type="NCBI Taxonomy" id="1522"/>
    <lineage>
        <taxon>Bacteria</taxon>
        <taxon>Bacillati</taxon>
        <taxon>Bacillota</taxon>
        <taxon>Clostridia</taxon>
        <taxon>Eubacteriales</taxon>
        <taxon>Clostridiaceae</taxon>
        <taxon>Clostridium</taxon>
    </lineage>
</organism>
<comment type="caution">
    <text evidence="2">The sequence shown here is derived from an EMBL/GenBank/DDBJ whole genome shotgun (WGS) entry which is preliminary data.</text>
</comment>
<evidence type="ECO:0000313" key="2">
    <source>
        <dbReference type="EMBL" id="KGJ53595.1"/>
    </source>
</evidence>
<feature type="domain" description="ANTAR" evidence="1">
    <location>
        <begin position="129"/>
        <end position="190"/>
    </location>
</feature>
<accession>A0A099I790</accession>